<dbReference type="HOGENOM" id="CLU_967417_0_0_1"/>
<protein>
    <submittedName>
        <fullName evidence="2">Uncharacterized protein</fullName>
    </submittedName>
</protein>
<dbReference type="Proteomes" id="UP000001593">
    <property type="component" value="Unassembled WGS sequence"/>
</dbReference>
<feature type="region of interest" description="Disordered" evidence="1">
    <location>
        <begin position="261"/>
        <end position="288"/>
    </location>
</feature>
<evidence type="ECO:0000313" key="2">
    <source>
        <dbReference type="EMBL" id="EDO48260.1"/>
    </source>
</evidence>
<dbReference type="PANTHER" id="PTHR46704:SF1">
    <property type="entry name" value="TELOMERE LENGTH REGULATION PROTEIN TEL2 HOMOLOG"/>
    <property type="match status" value="1"/>
</dbReference>
<reference evidence="2 3" key="1">
    <citation type="journal article" date="2007" name="Science">
        <title>Sea anemone genome reveals ancestral eumetazoan gene repertoire and genomic organization.</title>
        <authorList>
            <person name="Putnam N.H."/>
            <person name="Srivastava M."/>
            <person name="Hellsten U."/>
            <person name="Dirks B."/>
            <person name="Chapman J."/>
            <person name="Salamov A."/>
            <person name="Terry A."/>
            <person name="Shapiro H."/>
            <person name="Lindquist E."/>
            <person name="Kapitonov V.V."/>
            <person name="Jurka J."/>
            <person name="Genikhovich G."/>
            <person name="Grigoriev I.V."/>
            <person name="Lucas S.M."/>
            <person name="Steele R.E."/>
            <person name="Finnerty J.R."/>
            <person name="Technau U."/>
            <person name="Martindale M.Q."/>
            <person name="Rokhsar D.S."/>
        </authorList>
    </citation>
    <scope>NUCLEOTIDE SEQUENCE [LARGE SCALE GENOMIC DNA]</scope>
    <source>
        <strain evidence="3">CH2 X CH6</strain>
    </source>
</reference>
<evidence type="ECO:0000313" key="3">
    <source>
        <dbReference type="Proteomes" id="UP000001593"/>
    </source>
</evidence>
<evidence type="ECO:0000256" key="1">
    <source>
        <dbReference type="SAM" id="MobiDB-lite"/>
    </source>
</evidence>
<organism evidence="2 3">
    <name type="scientific">Nematostella vectensis</name>
    <name type="common">Starlet sea anemone</name>
    <dbReference type="NCBI Taxonomy" id="45351"/>
    <lineage>
        <taxon>Eukaryota</taxon>
        <taxon>Metazoa</taxon>
        <taxon>Cnidaria</taxon>
        <taxon>Anthozoa</taxon>
        <taxon>Hexacorallia</taxon>
        <taxon>Actiniaria</taxon>
        <taxon>Edwardsiidae</taxon>
        <taxon>Nematostella</taxon>
    </lineage>
</organism>
<feature type="compositionally biased region" description="Acidic residues" evidence="1">
    <location>
        <begin position="262"/>
        <end position="275"/>
    </location>
</feature>
<dbReference type="PANTHER" id="PTHR46704">
    <property type="entry name" value="CXC DOMAIN-CONTAINING PROTEIN-RELATED"/>
    <property type="match status" value="1"/>
</dbReference>
<dbReference type="InParanoid" id="A7RJG7"/>
<sequence length="288" mass="32841">MAGINKTYITILKRYMVEINDSKNYRKYLKQLLQKRLPNVKFVPSVRKNEAEKIVLSGTISKSIELHSAYHDDGKRNEEIDKVIDVTCQVLVQNARSDRQVKHQPKEDSEFMQTVDTPLSIGLPLAIHSRVRDKNLVTNLYDVYTGSNYRNLLEDTPTGQNTFHGTVIVLNQRAEDGDPVHQPLVIPTKIPSKAIGFAVSYQQQPIIKPKPIRFASNTLGKREQLVSNDYTRTWALANYDAIDNTGKSLHESAQVLDVEMQSFEEEGEEEQEVAEEERAKDKEEEEGK</sequence>
<name>A7RJG7_NEMVE</name>
<dbReference type="AlphaFoldDB" id="A7RJG7"/>
<gene>
    <name evidence="2" type="ORF">NEMVEDRAFT_v1g198012</name>
</gene>
<keyword evidence="3" id="KW-1185">Reference proteome</keyword>
<proteinExistence type="predicted"/>
<accession>A7RJG7</accession>
<dbReference type="EMBL" id="DS469514">
    <property type="protein sequence ID" value="EDO48260.1"/>
    <property type="molecule type" value="Genomic_DNA"/>
</dbReference>